<proteinExistence type="predicted"/>
<organism evidence="1 2">
    <name type="scientific">Pontibacterium sinense</name>
    <dbReference type="NCBI Taxonomy" id="2781979"/>
    <lineage>
        <taxon>Bacteria</taxon>
        <taxon>Pseudomonadati</taxon>
        <taxon>Pseudomonadota</taxon>
        <taxon>Gammaproteobacteria</taxon>
        <taxon>Oceanospirillales</taxon>
        <taxon>Oceanospirillaceae</taxon>
        <taxon>Pontibacterium</taxon>
    </lineage>
</organism>
<evidence type="ECO:0000313" key="2">
    <source>
        <dbReference type="Proteomes" id="UP000640333"/>
    </source>
</evidence>
<sequence>MKNVVIPVVLVGVAAAGAASIKYTGDQAHESMVAFVDQVNQAPNYQGVLKVELQSERSFIENSYRLELVLQDPEITEALSLERIPFDIRVKNSVLSAQYITQIAPGELLDQIKATQANPAKPAIQFLADASFNPFDQTLAIDHTLMTDTFSIKQKDTEVVIGALESTGSLDGDQITGEGQMGSLTVSSTGEEVLKMSGVTMTQSGTLVPGSSYMEGLFAEFTADMKLREFWFNAQNKQMQVTLNDLGFEIRQTEKEERLLLDVVNSMGDMELSSAVEASPVNLSSAKLDMTFDVNNAAFKTLTQQINEMPAAQRQNPFVMMGLMGGLTAQGINLNLNALNVQTDKGVLVADGSVQVAAFDLMRSMQDPNAIREKLDGNFKFSVDETLVNALPDQQPRNQLNQFAKHGLVKKEGGKIVTEVNVVKGQITVNGIPMG</sequence>
<evidence type="ECO:0000313" key="1">
    <source>
        <dbReference type="EMBL" id="MBE9398617.1"/>
    </source>
</evidence>
<comment type="caution">
    <text evidence="1">The sequence shown here is derived from an EMBL/GenBank/DDBJ whole genome shotgun (WGS) entry which is preliminary data.</text>
</comment>
<dbReference type="Pfam" id="PF06097">
    <property type="entry name" value="DUF945"/>
    <property type="match status" value="1"/>
</dbReference>
<accession>A0A8J7FEI7</accession>
<gene>
    <name evidence="1" type="ORF">IOQ59_15270</name>
</gene>
<dbReference type="RefSeq" id="WP_193954269.1">
    <property type="nucleotide sequence ID" value="NZ_JADEYS010000016.1"/>
</dbReference>
<name>A0A8J7FEI7_9GAMM</name>
<dbReference type="AlphaFoldDB" id="A0A8J7FEI7"/>
<dbReference type="InterPro" id="IPR010352">
    <property type="entry name" value="DUF945"/>
</dbReference>
<dbReference type="EMBL" id="JADEYS010000016">
    <property type="protein sequence ID" value="MBE9398617.1"/>
    <property type="molecule type" value="Genomic_DNA"/>
</dbReference>
<reference evidence="1" key="1">
    <citation type="submission" date="2020-10" db="EMBL/GenBank/DDBJ databases">
        <title>Bacterium isolated from coastal waters sediment.</title>
        <authorList>
            <person name="Chen R.-J."/>
            <person name="Lu D.-C."/>
            <person name="Zhu K.-L."/>
            <person name="Du Z.-J."/>
        </authorList>
    </citation>
    <scope>NUCLEOTIDE SEQUENCE</scope>
    <source>
        <strain evidence="1">N1Y112</strain>
    </source>
</reference>
<dbReference type="Proteomes" id="UP000640333">
    <property type="component" value="Unassembled WGS sequence"/>
</dbReference>
<keyword evidence="2" id="KW-1185">Reference proteome</keyword>
<protein>
    <submittedName>
        <fullName evidence="1">DUF945 family protein</fullName>
    </submittedName>
</protein>